<dbReference type="PANTHER" id="PTHR45398:SF1">
    <property type="entry name" value="ENZYME, PUTATIVE (JCVI)-RELATED"/>
    <property type="match status" value="1"/>
</dbReference>
<dbReference type="SUPFAM" id="SSF47336">
    <property type="entry name" value="ACP-like"/>
    <property type="match status" value="1"/>
</dbReference>
<accession>A0A4Q0A0I7</accession>
<dbReference type="EMBL" id="ML002330">
    <property type="protein sequence ID" value="RKP38782.1"/>
    <property type="molecule type" value="Genomic_DNA"/>
</dbReference>
<dbReference type="InterPro" id="IPR023213">
    <property type="entry name" value="CAT-like_dom_sf"/>
</dbReference>
<dbReference type="InterPro" id="IPR001242">
    <property type="entry name" value="Condensation_dom"/>
</dbReference>
<dbReference type="STRING" id="215637.A0A4Q0A0I7"/>
<dbReference type="PROSITE" id="PS51257">
    <property type="entry name" value="PROKAR_LIPOPROTEIN"/>
    <property type="match status" value="1"/>
</dbReference>
<evidence type="ECO:0000313" key="3">
    <source>
        <dbReference type="Proteomes" id="UP000268162"/>
    </source>
</evidence>
<feature type="domain" description="Carrier" evidence="1">
    <location>
        <begin position="37"/>
        <end position="110"/>
    </location>
</feature>
<reference evidence="3" key="1">
    <citation type="journal article" date="2018" name="Nat. Microbiol.">
        <title>Leveraging single-cell genomics to expand the fungal tree of life.</title>
        <authorList>
            <person name="Ahrendt S.R."/>
            <person name="Quandt C.A."/>
            <person name="Ciobanu D."/>
            <person name="Clum A."/>
            <person name="Salamov A."/>
            <person name="Andreopoulos B."/>
            <person name="Cheng J.F."/>
            <person name="Woyke T."/>
            <person name="Pelin A."/>
            <person name="Henrissat B."/>
            <person name="Reynolds N.K."/>
            <person name="Benny G.L."/>
            <person name="Smith M.E."/>
            <person name="James T.Y."/>
            <person name="Grigoriev I.V."/>
        </authorList>
    </citation>
    <scope>NUCLEOTIDE SEQUENCE [LARGE SCALE GENOMIC DNA]</scope>
    <source>
        <strain evidence="3">RSA 468</strain>
    </source>
</reference>
<dbReference type="SUPFAM" id="SSF52777">
    <property type="entry name" value="CoA-dependent acyltransferases"/>
    <property type="match status" value="2"/>
</dbReference>
<organism evidence="2 3">
    <name type="scientific">Dimargaris cristalligena</name>
    <dbReference type="NCBI Taxonomy" id="215637"/>
    <lineage>
        <taxon>Eukaryota</taxon>
        <taxon>Fungi</taxon>
        <taxon>Fungi incertae sedis</taxon>
        <taxon>Zoopagomycota</taxon>
        <taxon>Kickxellomycotina</taxon>
        <taxon>Dimargaritomycetes</taxon>
        <taxon>Dimargaritales</taxon>
        <taxon>Dimargaritaceae</taxon>
        <taxon>Dimargaris</taxon>
    </lineage>
</organism>
<dbReference type="Proteomes" id="UP000268162">
    <property type="component" value="Unassembled WGS sequence"/>
</dbReference>
<dbReference type="Gene3D" id="3.30.559.30">
    <property type="entry name" value="Nonribosomal peptide synthetase, condensation domain"/>
    <property type="match status" value="1"/>
</dbReference>
<dbReference type="Pfam" id="PF00550">
    <property type="entry name" value="PP-binding"/>
    <property type="match status" value="1"/>
</dbReference>
<dbReference type="GO" id="GO:0003824">
    <property type="term" value="F:catalytic activity"/>
    <property type="evidence" value="ECO:0007669"/>
    <property type="project" value="InterPro"/>
</dbReference>
<dbReference type="PROSITE" id="PS50075">
    <property type="entry name" value="CARRIER"/>
    <property type="match status" value="1"/>
</dbReference>
<evidence type="ECO:0000259" key="1">
    <source>
        <dbReference type="PROSITE" id="PS50075"/>
    </source>
</evidence>
<dbReference type="InterPro" id="IPR036736">
    <property type="entry name" value="ACP-like_sf"/>
</dbReference>
<dbReference type="Gene3D" id="1.10.1200.10">
    <property type="entry name" value="ACP-like"/>
    <property type="match status" value="1"/>
</dbReference>
<keyword evidence="3" id="KW-1185">Reference proteome</keyword>
<evidence type="ECO:0000313" key="2">
    <source>
        <dbReference type="EMBL" id="RKP38782.1"/>
    </source>
</evidence>
<gene>
    <name evidence="2" type="ORF">BJ085DRAFT_32932</name>
</gene>
<dbReference type="InterPro" id="IPR009081">
    <property type="entry name" value="PP-bd_ACP"/>
</dbReference>
<dbReference type="Pfam" id="PF00668">
    <property type="entry name" value="Condensation"/>
    <property type="match status" value="1"/>
</dbReference>
<sequence>MGVKLLVDLSLTGGSSMLNITYSCNTYQASTVEEFSSQFGTVIGVAWAQVLQKTVDQIRPLDYFFRIGGDSILAILLVSKYQPLGYQITVPLIYQYPKLNQQVLYIQQETSTILDTGFSCQGQVTGDVALTPIQHWFADLHFKNPCYFNQPFSFKAGPYFPLSQSTLTDALIALFNHHDILWARFQLGKNGQKCTQSIPTKIATNTDLLVLENTLDPDDYLAFILEVQLSLNLITGPVVAAALIHNPADLLNTQFFFTIYHILVDLVSWRILIEDLNSLLLSKPLPPKTMSFQTWATQLADYCSTLSADIWPTQMDPNHPIPDIYSLLPPPEISIEDYPVARLSVSLDFDAKSTNTLLFQLAPQWRVTLQDLLLATFAHAFSTTIGWFTSLYPLVIQIRQGQSLLELLQYTKEALQKIPGKGFIYSVIKYMPGVNTDERSKLIAKTPKRMDVQFNYFGQFTNPGTPLSGNPLSIEWSNSFGLHNFSSQDFVIFDLNPMPTMVGDCLQLIMEYNPRVYYKDSIIKIMSSWHHNLTELTGISAQLDNMIPESILTKYDFLHLSISDTGFQNILAQIHQRGIPLAQVEDILPCIAVQGGLMNLASDPSTYLVQMAMKITGQLDPD</sequence>
<protein>
    <submittedName>
        <fullName evidence="2">Condensation domain-containing protein</fullName>
    </submittedName>
</protein>
<dbReference type="Gene3D" id="3.30.559.10">
    <property type="entry name" value="Chloramphenicol acetyltransferase-like domain"/>
    <property type="match status" value="1"/>
</dbReference>
<name>A0A4Q0A0I7_9FUNG</name>
<dbReference type="AlphaFoldDB" id="A0A4Q0A0I7"/>
<dbReference type="PANTHER" id="PTHR45398">
    <property type="match status" value="1"/>
</dbReference>
<proteinExistence type="predicted"/>